<dbReference type="EMBL" id="KB446537">
    <property type="protein sequence ID" value="EME45924.1"/>
    <property type="molecule type" value="Genomic_DNA"/>
</dbReference>
<reference evidence="1 2" key="2">
    <citation type="journal article" date="2012" name="PLoS Pathog.">
        <title>Diverse lifestyles and strategies of plant pathogenesis encoded in the genomes of eighteen Dothideomycetes fungi.</title>
        <authorList>
            <person name="Ohm R.A."/>
            <person name="Feau N."/>
            <person name="Henrissat B."/>
            <person name="Schoch C.L."/>
            <person name="Horwitz B.A."/>
            <person name="Barry K.W."/>
            <person name="Condon B.J."/>
            <person name="Copeland A.C."/>
            <person name="Dhillon B."/>
            <person name="Glaser F."/>
            <person name="Hesse C.N."/>
            <person name="Kosti I."/>
            <person name="LaButti K."/>
            <person name="Lindquist E.A."/>
            <person name="Lucas S."/>
            <person name="Salamov A.A."/>
            <person name="Bradshaw R.E."/>
            <person name="Ciuffetti L."/>
            <person name="Hamelin R.C."/>
            <person name="Kema G.H.J."/>
            <person name="Lawrence C."/>
            <person name="Scott J.A."/>
            <person name="Spatafora J.W."/>
            <person name="Turgeon B.G."/>
            <person name="de Wit P.J.G.M."/>
            <person name="Zhong S."/>
            <person name="Goodwin S.B."/>
            <person name="Grigoriev I.V."/>
        </authorList>
    </citation>
    <scope>NUCLEOTIDE SEQUENCE [LARGE SCALE GENOMIC DNA]</scope>
    <source>
        <strain evidence="2">NZE10 / CBS 128990</strain>
    </source>
</reference>
<dbReference type="STRING" id="675120.N1PU28"/>
<dbReference type="Proteomes" id="UP000016933">
    <property type="component" value="Unassembled WGS sequence"/>
</dbReference>
<protein>
    <submittedName>
        <fullName evidence="1">Uncharacterized protein</fullName>
    </submittedName>
</protein>
<proteinExistence type="predicted"/>
<dbReference type="eggNOG" id="ENOG502S6HP">
    <property type="taxonomic scope" value="Eukaryota"/>
</dbReference>
<dbReference type="HOGENOM" id="CLU_042884_0_0_1"/>
<evidence type="ECO:0000313" key="1">
    <source>
        <dbReference type="EMBL" id="EME45924.1"/>
    </source>
</evidence>
<reference evidence="2" key="1">
    <citation type="journal article" date="2012" name="PLoS Genet.">
        <title>The genomes of the fungal plant pathogens Cladosporium fulvum and Dothistroma septosporum reveal adaptation to different hosts and lifestyles but also signatures of common ancestry.</title>
        <authorList>
            <person name="de Wit P.J.G.M."/>
            <person name="van der Burgt A."/>
            <person name="Oekmen B."/>
            <person name="Stergiopoulos I."/>
            <person name="Abd-Elsalam K.A."/>
            <person name="Aerts A.L."/>
            <person name="Bahkali A.H."/>
            <person name="Beenen H.G."/>
            <person name="Chettri P."/>
            <person name="Cox M.P."/>
            <person name="Datema E."/>
            <person name="de Vries R.P."/>
            <person name="Dhillon B."/>
            <person name="Ganley A.R."/>
            <person name="Griffiths S.A."/>
            <person name="Guo Y."/>
            <person name="Hamelin R.C."/>
            <person name="Henrissat B."/>
            <person name="Kabir M.S."/>
            <person name="Jashni M.K."/>
            <person name="Kema G."/>
            <person name="Klaubauf S."/>
            <person name="Lapidus A."/>
            <person name="Levasseur A."/>
            <person name="Lindquist E."/>
            <person name="Mehrabi R."/>
            <person name="Ohm R.A."/>
            <person name="Owen T.J."/>
            <person name="Salamov A."/>
            <person name="Schwelm A."/>
            <person name="Schijlen E."/>
            <person name="Sun H."/>
            <person name="van den Burg H.A."/>
            <person name="van Ham R.C.H.J."/>
            <person name="Zhang S."/>
            <person name="Goodwin S.B."/>
            <person name="Grigoriev I.V."/>
            <person name="Collemare J."/>
            <person name="Bradshaw R.E."/>
        </authorList>
    </citation>
    <scope>NUCLEOTIDE SEQUENCE [LARGE SCALE GENOMIC DNA]</scope>
    <source>
        <strain evidence="2">NZE10 / CBS 128990</strain>
    </source>
</reference>
<sequence length="591" mass="67052">MHTSSASKMMWRTCTAQQPICLSSFHSPAARDPRLQKAGLHVIVLINWAQNSPLTQLLHNKAKSLLSLRLTVHRNAVKMAQLPSSMRDKYMNSDFNQDIAAFHARKGRLPTVLEINRDPNLRKWQDELSAEFKGGDPDPVIGYAYAGYPYASAAPAPGCREKCDICKSQWLVGLLMEITGYDISYTDLEARDQLDHARHIAHQDYLHICKHLENYGDVFVKRWQKRNASKRADLLRKALPDMYARRGFPLVEYLNVRPGQTGETLEERQDRLRTAELLPYLNIDALAESPLEVLALLHRRITDAPRQWSAFDYHQHESSFKTGMVRSSYNPHCVAMSTKRFGCLTLFEKRGIHDASLISFPRAKLLFDAQTRLYSFLRALVDLLLGPGISDIEPTGRDELDRLADAQFSDRLGWTADRPTHNSPFSTPPQFDVATIVEQFKLRLQAAEDELELLQTDPACLREQLARAEGSAALSGTSAVKRLSELAELIVVGLQKHDNWRYLLSETEVAAKSIGNRCETLFDDQCLPKDYDNALGIFEHALGTQFKAQQDHLTTLLVASKDFKKFFTKRDDGQFVVDEQLRKLSKGDPLF</sequence>
<keyword evidence="2" id="KW-1185">Reference proteome</keyword>
<accession>N1PU28</accession>
<gene>
    <name evidence="1" type="ORF">DOTSEDRAFT_147742</name>
</gene>
<name>N1PU28_DOTSN</name>
<evidence type="ECO:0000313" key="2">
    <source>
        <dbReference type="Proteomes" id="UP000016933"/>
    </source>
</evidence>
<dbReference type="OrthoDB" id="2922289at2759"/>
<dbReference type="OMA" id="CRRTESP"/>
<dbReference type="AlphaFoldDB" id="N1PU28"/>
<organism evidence="1 2">
    <name type="scientific">Dothistroma septosporum (strain NZE10 / CBS 128990)</name>
    <name type="common">Red band needle blight fungus</name>
    <name type="synonym">Mycosphaerella pini</name>
    <dbReference type="NCBI Taxonomy" id="675120"/>
    <lineage>
        <taxon>Eukaryota</taxon>
        <taxon>Fungi</taxon>
        <taxon>Dikarya</taxon>
        <taxon>Ascomycota</taxon>
        <taxon>Pezizomycotina</taxon>
        <taxon>Dothideomycetes</taxon>
        <taxon>Dothideomycetidae</taxon>
        <taxon>Mycosphaerellales</taxon>
        <taxon>Mycosphaerellaceae</taxon>
        <taxon>Dothistroma</taxon>
    </lineage>
</organism>